<sequence length="86" mass="9778">MDTLDYNKNQQSGEYNFIFFTFKPRILTDGRLSEHSVFFCKTGSDQINNGREPICGFVPILFAKFIILGLKSRSIAFHSGDDAFGF</sequence>
<keyword evidence="2" id="KW-1185">Reference proteome</keyword>
<comment type="caution">
    <text evidence="1">The sequence shown here is derived from an EMBL/GenBank/DDBJ whole genome shotgun (WGS) entry which is preliminary data.</text>
</comment>
<organism evidence="1 2">
    <name type="scientific">Pedobacter africanus</name>
    <dbReference type="NCBI Taxonomy" id="151894"/>
    <lineage>
        <taxon>Bacteria</taxon>
        <taxon>Pseudomonadati</taxon>
        <taxon>Bacteroidota</taxon>
        <taxon>Sphingobacteriia</taxon>
        <taxon>Sphingobacteriales</taxon>
        <taxon>Sphingobacteriaceae</taxon>
        <taxon>Pedobacter</taxon>
    </lineage>
</organism>
<proteinExistence type="predicted"/>
<gene>
    <name evidence="1" type="ORF">J2X78_004141</name>
</gene>
<name>A0ACC6L236_9SPHI</name>
<reference evidence="1" key="1">
    <citation type="submission" date="2023-07" db="EMBL/GenBank/DDBJ databases">
        <title>Sorghum-associated microbial communities from plants grown in Nebraska, USA.</title>
        <authorList>
            <person name="Schachtman D."/>
        </authorList>
    </citation>
    <scope>NUCLEOTIDE SEQUENCE</scope>
    <source>
        <strain evidence="1">2697</strain>
    </source>
</reference>
<dbReference type="EMBL" id="JAVDTF010000004">
    <property type="protein sequence ID" value="MDR6785556.1"/>
    <property type="molecule type" value="Genomic_DNA"/>
</dbReference>
<evidence type="ECO:0000313" key="2">
    <source>
        <dbReference type="Proteomes" id="UP001246858"/>
    </source>
</evidence>
<protein>
    <submittedName>
        <fullName evidence="1">Uncharacterized protein</fullName>
    </submittedName>
</protein>
<dbReference type="Proteomes" id="UP001246858">
    <property type="component" value="Unassembled WGS sequence"/>
</dbReference>
<evidence type="ECO:0000313" key="1">
    <source>
        <dbReference type="EMBL" id="MDR6785556.1"/>
    </source>
</evidence>
<accession>A0ACC6L236</accession>